<organism evidence="5 6">
    <name type="scientific">Neolewinella aurantiaca</name>
    <dbReference type="NCBI Taxonomy" id="2602767"/>
    <lineage>
        <taxon>Bacteria</taxon>
        <taxon>Pseudomonadati</taxon>
        <taxon>Bacteroidota</taxon>
        <taxon>Saprospiria</taxon>
        <taxon>Saprospirales</taxon>
        <taxon>Lewinellaceae</taxon>
        <taxon>Neolewinella</taxon>
    </lineage>
</organism>
<accession>A0A5C7FFC3</accession>
<feature type="domain" description="Glycosyltransferase subfamily 4-like N-terminal" evidence="4">
    <location>
        <begin position="14"/>
        <end position="168"/>
    </location>
</feature>
<dbReference type="OrthoDB" id="9771846at2"/>
<evidence type="ECO:0000313" key="5">
    <source>
        <dbReference type="EMBL" id="TXF89523.1"/>
    </source>
</evidence>
<dbReference type="RefSeq" id="WP_147930597.1">
    <property type="nucleotide sequence ID" value="NZ_VOXD01000013.1"/>
</dbReference>
<name>A0A5C7FFC3_9BACT</name>
<dbReference type="Gene3D" id="3.40.50.2000">
    <property type="entry name" value="Glycogen Phosphorylase B"/>
    <property type="match status" value="2"/>
</dbReference>
<sequence>MKIAIIGTAYPYRGGLAAFNERLAVELAKNHEVAIFTFTLQYPGFLFPGKSQYTDGPAPEGLKIVRNINSVNPLSWYSAGRQIKREGFDLAIIGFWLPFMGPALGTVGRLTGCPVISVVHNIIPHEPRPGDVAFARYYCGASDGFLSLTDSVAEDLKRFIGDKPSVVSPHPVYDHFGERTARETALGKLDLPTDKEYLLFFGLIRDYKGLDLLLEALGDERFENRNLHLLVAGEFYTERSVYDSIIEKHGLGDRVTIIAQFIPDEEVADYFNAADLLVQPYKTATQSGVTQIAYHFEKPMIVTDVGGLAEMCPDGRVGYVVDPQPAAIADAIVRYFDATDREAMQEMIRKEKRRYDWGTMADAVLQLAADVARRRERG</sequence>
<keyword evidence="1" id="KW-0328">Glycosyltransferase</keyword>
<evidence type="ECO:0000313" key="6">
    <source>
        <dbReference type="Proteomes" id="UP000321907"/>
    </source>
</evidence>
<evidence type="ECO:0000259" key="4">
    <source>
        <dbReference type="Pfam" id="PF13439"/>
    </source>
</evidence>
<dbReference type="Pfam" id="PF13439">
    <property type="entry name" value="Glyco_transf_4"/>
    <property type="match status" value="1"/>
</dbReference>
<protein>
    <submittedName>
        <fullName evidence="5">Glycosyltransferase</fullName>
    </submittedName>
</protein>
<evidence type="ECO:0000256" key="1">
    <source>
        <dbReference type="ARBA" id="ARBA00022676"/>
    </source>
</evidence>
<dbReference type="PANTHER" id="PTHR12526">
    <property type="entry name" value="GLYCOSYLTRANSFERASE"/>
    <property type="match status" value="1"/>
</dbReference>
<dbReference type="InterPro" id="IPR028098">
    <property type="entry name" value="Glyco_trans_4-like_N"/>
</dbReference>
<dbReference type="Pfam" id="PF00534">
    <property type="entry name" value="Glycos_transf_1"/>
    <property type="match status" value="1"/>
</dbReference>
<dbReference type="PANTHER" id="PTHR12526:SF510">
    <property type="entry name" value="D-INOSITOL 3-PHOSPHATE GLYCOSYLTRANSFERASE"/>
    <property type="match status" value="1"/>
</dbReference>
<feature type="domain" description="Glycosyl transferase family 1" evidence="3">
    <location>
        <begin position="183"/>
        <end position="350"/>
    </location>
</feature>
<reference evidence="5 6" key="1">
    <citation type="submission" date="2019-08" db="EMBL/GenBank/DDBJ databases">
        <title>Lewinella sp. strain SSH13 Genome sequencing and assembly.</title>
        <authorList>
            <person name="Kim I."/>
        </authorList>
    </citation>
    <scope>NUCLEOTIDE SEQUENCE [LARGE SCALE GENOMIC DNA]</scope>
    <source>
        <strain evidence="5 6">SSH13</strain>
    </source>
</reference>
<proteinExistence type="predicted"/>
<keyword evidence="2 5" id="KW-0808">Transferase</keyword>
<gene>
    <name evidence="5" type="ORF">FUA23_09975</name>
</gene>
<evidence type="ECO:0000259" key="3">
    <source>
        <dbReference type="Pfam" id="PF00534"/>
    </source>
</evidence>
<comment type="caution">
    <text evidence="5">The sequence shown here is derived from an EMBL/GenBank/DDBJ whole genome shotgun (WGS) entry which is preliminary data.</text>
</comment>
<dbReference type="EMBL" id="VOXD01000013">
    <property type="protein sequence ID" value="TXF89523.1"/>
    <property type="molecule type" value="Genomic_DNA"/>
</dbReference>
<dbReference type="AlphaFoldDB" id="A0A5C7FFC3"/>
<dbReference type="GO" id="GO:0016757">
    <property type="term" value="F:glycosyltransferase activity"/>
    <property type="evidence" value="ECO:0007669"/>
    <property type="project" value="UniProtKB-KW"/>
</dbReference>
<dbReference type="SUPFAM" id="SSF53756">
    <property type="entry name" value="UDP-Glycosyltransferase/glycogen phosphorylase"/>
    <property type="match status" value="1"/>
</dbReference>
<keyword evidence="6" id="KW-1185">Reference proteome</keyword>
<dbReference type="InterPro" id="IPR001296">
    <property type="entry name" value="Glyco_trans_1"/>
</dbReference>
<dbReference type="Proteomes" id="UP000321907">
    <property type="component" value="Unassembled WGS sequence"/>
</dbReference>
<evidence type="ECO:0000256" key="2">
    <source>
        <dbReference type="ARBA" id="ARBA00022679"/>
    </source>
</evidence>